<keyword evidence="5" id="KW-1185">Reference proteome</keyword>
<feature type="compositionally biased region" description="Acidic residues" evidence="1">
    <location>
        <begin position="366"/>
        <end position="386"/>
    </location>
</feature>
<evidence type="ECO:0000313" key="4">
    <source>
        <dbReference type="EMBL" id="KAL2885189.1"/>
    </source>
</evidence>
<feature type="compositionally biased region" description="Acidic residues" evidence="1">
    <location>
        <begin position="340"/>
        <end position="355"/>
    </location>
</feature>
<dbReference type="PANTHER" id="PTHR13593">
    <property type="match status" value="1"/>
</dbReference>
<dbReference type="RefSeq" id="XP_070856369.1">
    <property type="nucleotide sequence ID" value="XM_071001467.1"/>
</dbReference>
<dbReference type="Pfam" id="PF00388">
    <property type="entry name" value="PI-PLC-X"/>
    <property type="match status" value="1"/>
</dbReference>
<evidence type="ECO:0000256" key="2">
    <source>
        <dbReference type="SAM" id="SignalP"/>
    </source>
</evidence>
<dbReference type="PANTHER" id="PTHR13593:SF113">
    <property type="entry name" value="SI:DKEY-266F7.9"/>
    <property type="match status" value="1"/>
</dbReference>
<feature type="chain" id="PRO_5047365260" evidence="2">
    <location>
        <begin position="18"/>
        <end position="395"/>
    </location>
</feature>
<accession>A0ABR4MA91</accession>
<dbReference type="Gene3D" id="3.20.20.190">
    <property type="entry name" value="Phosphatidylinositol (PI) phosphodiesterase"/>
    <property type="match status" value="1"/>
</dbReference>
<evidence type="ECO:0000256" key="1">
    <source>
        <dbReference type="SAM" id="MobiDB-lite"/>
    </source>
</evidence>
<reference evidence="4 5" key="1">
    <citation type="submission" date="2020-05" db="EMBL/GenBank/DDBJ databases">
        <title>Ceratocystis lukuohia genome.</title>
        <authorList>
            <person name="Harrington T.C."/>
            <person name="Kim K."/>
            <person name="Mayers C.G."/>
        </authorList>
    </citation>
    <scope>NUCLEOTIDE SEQUENCE [LARGE SCALE GENOMIC DNA]</scope>
    <source>
        <strain evidence="4 5">C4212</strain>
    </source>
</reference>
<proteinExistence type="predicted"/>
<protein>
    <submittedName>
        <fullName evidence="4">1-phosphatidylinositol phosphodiesterase</fullName>
    </submittedName>
</protein>
<dbReference type="EMBL" id="JABSNW010000008">
    <property type="protein sequence ID" value="KAL2885189.1"/>
    <property type="molecule type" value="Genomic_DNA"/>
</dbReference>
<sequence length="395" mass="44512">MRFSVFATLAFLAFSNAGYFNHIEDEWSFDLDEGEQSSWMSRMKDDVPLTQLVIPGTHNSMSYGVENGLFQTQNVPLEQQLLGGIRYIEITCRYIDQKMAVYYGMADTGYSLDSVLTTIYNFLDEYPSETIILRIQKGGMFDFNTFITSMEGYFVPGSDLGDRAEYSIHAGNPYDIVFPTLGEARGKIVILQDFASNPPGRYGIPWGLHTVSNHNSWLSPVGLFLSFKWAAVRYHLNLDRLNDDDKLRITHTTGNLGIRPISVAAQYGNNPGMNELLGRYLVQGEGNCFGIVVMDFPGRQLVEEILIHNSRHLLPELTNLPDQNAIDAVEGADFNYTDTAEEADVSPAETPEEFDFNSISDFEPPPVEDSDDESSDDDYSYDEYSYDENLPTLVR</sequence>
<dbReference type="SMART" id="SM00148">
    <property type="entry name" value="PLCXc"/>
    <property type="match status" value="1"/>
</dbReference>
<feature type="region of interest" description="Disordered" evidence="1">
    <location>
        <begin position="340"/>
        <end position="395"/>
    </location>
</feature>
<keyword evidence="2" id="KW-0732">Signal</keyword>
<dbReference type="InterPro" id="IPR051057">
    <property type="entry name" value="PI-PLC_domain"/>
</dbReference>
<feature type="signal peptide" evidence="2">
    <location>
        <begin position="1"/>
        <end position="17"/>
    </location>
</feature>
<name>A0ABR4MA91_9PEZI</name>
<dbReference type="InterPro" id="IPR000909">
    <property type="entry name" value="PLipase_C_PInositol-sp_X_dom"/>
</dbReference>
<dbReference type="Proteomes" id="UP001610728">
    <property type="component" value="Unassembled WGS sequence"/>
</dbReference>
<evidence type="ECO:0000313" key="5">
    <source>
        <dbReference type="Proteomes" id="UP001610728"/>
    </source>
</evidence>
<dbReference type="PROSITE" id="PS50007">
    <property type="entry name" value="PIPLC_X_DOMAIN"/>
    <property type="match status" value="1"/>
</dbReference>
<feature type="domain" description="Phosphatidylinositol-specific phospholipase C X" evidence="3">
    <location>
        <begin position="43"/>
        <end position="193"/>
    </location>
</feature>
<comment type="caution">
    <text evidence="4">The sequence shown here is derived from an EMBL/GenBank/DDBJ whole genome shotgun (WGS) entry which is preliminary data.</text>
</comment>
<organism evidence="4 5">
    <name type="scientific">Ceratocystis lukuohia</name>
    <dbReference type="NCBI Taxonomy" id="2019550"/>
    <lineage>
        <taxon>Eukaryota</taxon>
        <taxon>Fungi</taxon>
        <taxon>Dikarya</taxon>
        <taxon>Ascomycota</taxon>
        <taxon>Pezizomycotina</taxon>
        <taxon>Sordariomycetes</taxon>
        <taxon>Hypocreomycetidae</taxon>
        <taxon>Microascales</taxon>
        <taxon>Ceratocystidaceae</taxon>
        <taxon>Ceratocystis</taxon>
    </lineage>
</organism>
<dbReference type="SUPFAM" id="SSF51695">
    <property type="entry name" value="PLC-like phosphodiesterases"/>
    <property type="match status" value="1"/>
</dbReference>
<evidence type="ECO:0000259" key="3">
    <source>
        <dbReference type="SMART" id="SM00148"/>
    </source>
</evidence>
<dbReference type="InterPro" id="IPR017946">
    <property type="entry name" value="PLC-like_Pdiesterase_TIM-brl"/>
</dbReference>
<dbReference type="GeneID" id="98120875"/>
<gene>
    <name evidence="4" type="ORF">HOO65_080139</name>
</gene>